<evidence type="ECO:0000313" key="3">
    <source>
        <dbReference type="Proteomes" id="UP000037551"/>
    </source>
</evidence>
<gene>
    <name evidence="2" type="ORF">ACR52_20020</name>
</gene>
<proteinExistence type="predicted"/>
<organism evidence="2 3">
    <name type="scientific">Pseudomonas fildesensis</name>
    <dbReference type="NCBI Taxonomy" id="1674920"/>
    <lineage>
        <taxon>Bacteria</taxon>
        <taxon>Pseudomonadati</taxon>
        <taxon>Pseudomonadota</taxon>
        <taxon>Gammaproteobacteria</taxon>
        <taxon>Pseudomonadales</taxon>
        <taxon>Pseudomonadaceae</taxon>
        <taxon>Pseudomonas</taxon>
    </lineage>
</organism>
<sequence length="64" mass="6976">MVGKKLEAFRVWFTPRKRLWTGVGLFAIAIAVPIVSPGTTAAWLIGPATVFFLGSFIPDTNGKR</sequence>
<keyword evidence="3" id="KW-1185">Reference proteome</keyword>
<keyword evidence="1" id="KW-1133">Transmembrane helix</keyword>
<comment type="caution">
    <text evidence="2">The sequence shown here is derived from an EMBL/GenBank/DDBJ whole genome shotgun (WGS) entry which is preliminary data.</text>
</comment>
<evidence type="ECO:0000313" key="2">
    <source>
        <dbReference type="EMBL" id="KMT53661.1"/>
    </source>
</evidence>
<keyword evidence="1" id="KW-0812">Transmembrane</keyword>
<protein>
    <submittedName>
        <fullName evidence="2">Uncharacterized protein</fullName>
    </submittedName>
</protein>
<dbReference type="AlphaFoldDB" id="A0A0J8IPS6"/>
<feature type="transmembrane region" description="Helical" evidence="1">
    <location>
        <begin position="19"/>
        <end position="35"/>
    </location>
</feature>
<dbReference type="Proteomes" id="UP000037551">
    <property type="component" value="Unassembled WGS sequence"/>
</dbReference>
<reference evidence="2 3" key="1">
    <citation type="submission" date="2015-06" db="EMBL/GenBank/DDBJ databases">
        <title>Draft genome sequence of an Antarctic Pseudomonas sp. strain KG01 with full potential for biotechnological applications.</title>
        <authorList>
            <person name="Pavlov M.S."/>
            <person name="Lira F."/>
            <person name="Martinez J.L."/>
            <person name="Marshall S.H."/>
        </authorList>
    </citation>
    <scope>NUCLEOTIDE SEQUENCE [LARGE SCALE GENOMIC DNA]</scope>
    <source>
        <strain evidence="2 3">KG01</strain>
    </source>
</reference>
<name>A0A0J8IPS6_9PSED</name>
<evidence type="ECO:0000256" key="1">
    <source>
        <dbReference type="SAM" id="Phobius"/>
    </source>
</evidence>
<dbReference type="PATRIC" id="fig|1674920.3.peg.2399"/>
<accession>A0A0J8IPS6</accession>
<dbReference type="EMBL" id="LFMW01000013">
    <property type="protein sequence ID" value="KMT53661.1"/>
    <property type="molecule type" value="Genomic_DNA"/>
</dbReference>
<keyword evidence="1" id="KW-0472">Membrane</keyword>